<dbReference type="Gene3D" id="2.40.10.120">
    <property type="match status" value="2"/>
</dbReference>
<dbReference type="InterPro" id="IPR036034">
    <property type="entry name" value="PDZ_sf"/>
</dbReference>
<dbReference type="PROSITE" id="PS50106">
    <property type="entry name" value="PDZ"/>
    <property type="match status" value="1"/>
</dbReference>
<feature type="domain" description="PDZ" evidence="3">
    <location>
        <begin position="168"/>
        <end position="239"/>
    </location>
</feature>
<evidence type="ECO:0000256" key="1">
    <source>
        <dbReference type="ARBA" id="ARBA00010541"/>
    </source>
</evidence>
<dbReference type="OrthoDB" id="189567at2"/>
<reference evidence="4" key="1">
    <citation type="submission" date="2019-11" db="EMBL/GenBank/DDBJ databases">
        <authorList>
            <person name="Feng L."/>
        </authorList>
    </citation>
    <scope>NUCLEOTIDE SEQUENCE</scope>
    <source>
        <strain evidence="4">AMuciniphilaLFYP55</strain>
    </source>
</reference>
<proteinExistence type="inferred from homology"/>
<accession>A0A6N2S523</accession>
<dbReference type="SUPFAM" id="SSF50156">
    <property type="entry name" value="PDZ domain-like"/>
    <property type="match status" value="1"/>
</dbReference>
<dbReference type="PANTHER" id="PTHR22939:SF129">
    <property type="entry name" value="SERINE PROTEASE HTRA2, MITOCHONDRIAL"/>
    <property type="match status" value="1"/>
</dbReference>
<evidence type="ECO:0000313" key="4">
    <source>
        <dbReference type="EMBL" id="VYS87979.1"/>
    </source>
</evidence>
<feature type="signal peptide" evidence="2">
    <location>
        <begin position="1"/>
        <end position="24"/>
    </location>
</feature>
<dbReference type="PANTHER" id="PTHR22939">
    <property type="entry name" value="SERINE PROTEASE FAMILY S1C HTRA-RELATED"/>
    <property type="match status" value="1"/>
</dbReference>
<dbReference type="SUPFAM" id="SSF50494">
    <property type="entry name" value="Trypsin-like serine proteases"/>
    <property type="match status" value="1"/>
</dbReference>
<dbReference type="EMBL" id="CACRSS010000002">
    <property type="protein sequence ID" value="VYS87979.1"/>
    <property type="molecule type" value="Genomic_DNA"/>
</dbReference>
<comment type="similarity">
    <text evidence="1">Belongs to the peptidase S1C family.</text>
</comment>
<dbReference type="SMART" id="SM00228">
    <property type="entry name" value="PDZ"/>
    <property type="match status" value="1"/>
</dbReference>
<evidence type="ECO:0000259" key="3">
    <source>
        <dbReference type="PROSITE" id="PS50106"/>
    </source>
</evidence>
<dbReference type="EC" id="3.4.21.107" evidence="4"/>
<protein>
    <submittedName>
        <fullName evidence="4">Putative periplasmic serine endoprotease DegP-like</fullName>
        <ecNumber evidence="4">3.4.21.107</ecNumber>
    </submittedName>
</protein>
<keyword evidence="2" id="KW-0732">Signal</keyword>
<keyword evidence="4" id="KW-0378">Hydrolase</keyword>
<dbReference type="AlphaFoldDB" id="A0A6N2S523"/>
<dbReference type="GO" id="GO:0008233">
    <property type="term" value="F:peptidase activity"/>
    <property type="evidence" value="ECO:0007669"/>
    <property type="project" value="UniProtKB-KW"/>
</dbReference>
<sequence length="347" mass="37161">MVMKLSSCACLLPLACSLLPSALAEGFNGSLDFEQRINGKTVLKTIEPIRERLQDLSAVFFSGHDVVIYGIVLSTDGYIATKASELHYHQNLVVRIGSSKYGHFKEIGTDPATDIAVVKVDAASLPAPGPVSNEAAIGMMVVSNGSTTRTSRRPQLGTLSAARRPIPNGDTAYMGVMFGTPCSIQEVVKDGPAAKAGAMAGDEILEVDGTPITTLEAVSPILSKKEIGEKVTLKVRRKGKKLSYAITLGSRRQALGEDAPEDSNDLISGGFSKRRDDFPMVLQHDTPSRHTLMGGPLLNLKGELIGMNIARVNRAENYALPISVVQESVQRILKNAPQPERKPQGDS</sequence>
<evidence type="ECO:0000256" key="2">
    <source>
        <dbReference type="SAM" id="SignalP"/>
    </source>
</evidence>
<gene>
    <name evidence="4" type="primary">mucD</name>
    <name evidence="4" type="ORF">AMLFYP55_01965</name>
</gene>
<organism evidence="4">
    <name type="scientific">Akkermansia muciniphila</name>
    <dbReference type="NCBI Taxonomy" id="239935"/>
    <lineage>
        <taxon>Bacteria</taxon>
        <taxon>Pseudomonadati</taxon>
        <taxon>Verrucomicrobiota</taxon>
        <taxon>Verrucomicrobiia</taxon>
        <taxon>Verrucomicrobiales</taxon>
        <taxon>Akkermansiaceae</taxon>
        <taxon>Akkermansia</taxon>
    </lineage>
</organism>
<name>A0A6N2S523_9BACT</name>
<keyword evidence="4" id="KW-0645">Protease</keyword>
<dbReference type="Pfam" id="PF13180">
    <property type="entry name" value="PDZ_2"/>
    <property type="match status" value="1"/>
</dbReference>
<dbReference type="GO" id="GO:0006508">
    <property type="term" value="P:proteolysis"/>
    <property type="evidence" value="ECO:0007669"/>
    <property type="project" value="UniProtKB-KW"/>
</dbReference>
<feature type="chain" id="PRO_5026747578" evidence="2">
    <location>
        <begin position="25"/>
        <end position="347"/>
    </location>
</feature>
<dbReference type="RefSeq" id="WP_102722891.1">
    <property type="nucleotide sequence ID" value="NZ_CACRSS010000002.1"/>
</dbReference>
<dbReference type="InterPro" id="IPR009003">
    <property type="entry name" value="Peptidase_S1_PA"/>
</dbReference>
<dbReference type="Gene3D" id="2.30.42.10">
    <property type="match status" value="1"/>
</dbReference>
<dbReference type="InterPro" id="IPR001478">
    <property type="entry name" value="PDZ"/>
</dbReference>